<gene>
    <name evidence="3" type="ORF">BECKUNK1418G_GA0071005_12007</name>
    <name evidence="4" type="ORF">BECKUNK1418H_GA0071006_11957</name>
</gene>
<feature type="domain" description="Fibronectin type-III" evidence="2">
    <location>
        <begin position="115"/>
        <end position="203"/>
    </location>
</feature>
<accession>A0A451B538</accession>
<protein>
    <submittedName>
        <fullName evidence="4">Fibronectin type III domain-containing protein</fullName>
    </submittedName>
</protein>
<name>A0A451B538_9GAMM</name>
<dbReference type="AlphaFoldDB" id="A0A451B538"/>
<reference evidence="4" key="1">
    <citation type="submission" date="2019-02" db="EMBL/GenBank/DDBJ databases">
        <authorList>
            <person name="Gruber-Vodicka R. H."/>
            <person name="Seah K. B. B."/>
        </authorList>
    </citation>
    <scope>NUCLEOTIDE SEQUENCE</scope>
    <source>
        <strain evidence="4">BECK_BY19</strain>
        <strain evidence="3">BECK_BY8</strain>
    </source>
</reference>
<feature type="coiled-coil region" evidence="1">
    <location>
        <begin position="53"/>
        <end position="81"/>
    </location>
</feature>
<evidence type="ECO:0000313" key="4">
    <source>
        <dbReference type="EMBL" id="VFK73386.1"/>
    </source>
</evidence>
<dbReference type="Pfam" id="PF00041">
    <property type="entry name" value="fn3"/>
    <property type="match status" value="1"/>
</dbReference>
<organism evidence="4">
    <name type="scientific">Candidatus Kentrum sp. UNK</name>
    <dbReference type="NCBI Taxonomy" id="2126344"/>
    <lineage>
        <taxon>Bacteria</taxon>
        <taxon>Pseudomonadati</taxon>
        <taxon>Pseudomonadota</taxon>
        <taxon>Gammaproteobacteria</taxon>
        <taxon>Candidatus Kentrum</taxon>
    </lineage>
</organism>
<dbReference type="PROSITE" id="PS50853">
    <property type="entry name" value="FN3"/>
    <property type="match status" value="1"/>
</dbReference>
<sequence>MATFPSEEEKIFALGEEMSAGFKDNTDTYPAPPVDPATLDGALATFSAKRAAAVAAQAKAAEATEEKQAALQDLADKMKTDLRYAEQAVAFDDTKLKLIGWGGLKEKTPLAAPGRARDLVIMEEGDGTIRLAWKKPADGGKTSAYEVRCRERSSNGPYKIAGMSMTTEITLTDQGRGKELEYVVLAKNKAGDGPVSNVVVAVL</sequence>
<evidence type="ECO:0000256" key="1">
    <source>
        <dbReference type="SAM" id="Coils"/>
    </source>
</evidence>
<dbReference type="InterPro" id="IPR003961">
    <property type="entry name" value="FN3_dom"/>
</dbReference>
<dbReference type="InterPro" id="IPR036116">
    <property type="entry name" value="FN3_sf"/>
</dbReference>
<evidence type="ECO:0000259" key="2">
    <source>
        <dbReference type="PROSITE" id="PS50853"/>
    </source>
</evidence>
<keyword evidence="1" id="KW-0175">Coiled coil</keyword>
<dbReference type="Gene3D" id="2.60.40.10">
    <property type="entry name" value="Immunoglobulins"/>
    <property type="match status" value="1"/>
</dbReference>
<dbReference type="SUPFAM" id="SSF49265">
    <property type="entry name" value="Fibronectin type III"/>
    <property type="match status" value="1"/>
</dbReference>
<dbReference type="InterPro" id="IPR013783">
    <property type="entry name" value="Ig-like_fold"/>
</dbReference>
<proteinExistence type="predicted"/>
<dbReference type="EMBL" id="CAADFZ010000200">
    <property type="protein sequence ID" value="VFK68129.1"/>
    <property type="molecule type" value="Genomic_DNA"/>
</dbReference>
<evidence type="ECO:0000313" key="3">
    <source>
        <dbReference type="EMBL" id="VFK68129.1"/>
    </source>
</evidence>
<dbReference type="CDD" id="cd00063">
    <property type="entry name" value="FN3"/>
    <property type="match status" value="1"/>
</dbReference>
<dbReference type="SMART" id="SM00060">
    <property type="entry name" value="FN3"/>
    <property type="match status" value="1"/>
</dbReference>
<dbReference type="EMBL" id="CAADGD010000195">
    <property type="protein sequence ID" value="VFK73386.1"/>
    <property type="molecule type" value="Genomic_DNA"/>
</dbReference>